<keyword evidence="4" id="KW-0055">Arginine biosynthesis</keyword>
<evidence type="ECO:0000259" key="9">
    <source>
        <dbReference type="Pfam" id="PF14698"/>
    </source>
</evidence>
<keyword evidence="5" id="KW-0028">Amino-acid biosynthesis</keyword>
<gene>
    <name evidence="11" type="primary">LOC105425487</name>
</gene>
<evidence type="ECO:0000256" key="4">
    <source>
        <dbReference type="ARBA" id="ARBA00022571"/>
    </source>
</evidence>
<dbReference type="FunFam" id="1.20.200.10:FF:000019">
    <property type="entry name" value="Argininosuccinate lyase chloroplastic"/>
    <property type="match status" value="1"/>
</dbReference>
<dbReference type="Gene3D" id="1.20.200.10">
    <property type="entry name" value="Fumarase/aspartase (Central domain)"/>
    <property type="match status" value="1"/>
</dbReference>
<evidence type="ECO:0000313" key="11">
    <source>
        <dbReference type="RefSeq" id="XP_025073628.1"/>
    </source>
</evidence>
<comment type="catalytic activity">
    <reaction evidence="1">
        <text>2-(N(omega)-L-arginino)succinate = fumarate + L-arginine</text>
        <dbReference type="Rhea" id="RHEA:24020"/>
        <dbReference type="ChEBI" id="CHEBI:29806"/>
        <dbReference type="ChEBI" id="CHEBI:32682"/>
        <dbReference type="ChEBI" id="CHEBI:57472"/>
        <dbReference type="EC" id="4.3.2.1"/>
    </reaction>
</comment>
<dbReference type="AlphaFoldDB" id="A0A8N1S6J0"/>
<evidence type="ECO:0000256" key="3">
    <source>
        <dbReference type="ARBA" id="ARBA00010755"/>
    </source>
</evidence>
<evidence type="ECO:0000256" key="1">
    <source>
        <dbReference type="ARBA" id="ARBA00000985"/>
    </source>
</evidence>
<dbReference type="PRINTS" id="PR00149">
    <property type="entry name" value="FUMRATELYASE"/>
</dbReference>
<dbReference type="RefSeq" id="XP_025073628.1">
    <property type="nucleotide sequence ID" value="XM_025217843.1"/>
</dbReference>
<evidence type="ECO:0000256" key="5">
    <source>
        <dbReference type="ARBA" id="ARBA00022605"/>
    </source>
</evidence>
<name>A0A8N1S6J0_9HYME</name>
<dbReference type="Pfam" id="PF14698">
    <property type="entry name" value="ASL_C2"/>
    <property type="match status" value="1"/>
</dbReference>
<evidence type="ECO:0000256" key="6">
    <source>
        <dbReference type="ARBA" id="ARBA00023239"/>
    </source>
</evidence>
<dbReference type="InterPro" id="IPR029419">
    <property type="entry name" value="Arg_succ_lyase_C"/>
</dbReference>
<dbReference type="Gene3D" id="1.10.40.30">
    <property type="entry name" value="Fumarase/aspartase (C-terminal domain)"/>
    <property type="match status" value="1"/>
</dbReference>
<dbReference type="GO" id="GO:0004056">
    <property type="term" value="F:argininosuccinate lyase activity"/>
    <property type="evidence" value="ECO:0007669"/>
    <property type="project" value="UniProtKB-EC"/>
</dbReference>
<dbReference type="OrthoDB" id="2561043at2759"/>
<accession>A0A8N1S6J0</accession>
<evidence type="ECO:0000313" key="10">
    <source>
        <dbReference type="Proteomes" id="UP000504615"/>
    </source>
</evidence>
<dbReference type="CDD" id="cd01359">
    <property type="entry name" value="Argininosuccinate_lyase"/>
    <property type="match status" value="1"/>
</dbReference>
<dbReference type="SUPFAM" id="SSF48557">
    <property type="entry name" value="L-aspartase-like"/>
    <property type="match status" value="1"/>
</dbReference>
<keyword evidence="6 11" id="KW-0456">Lyase</keyword>
<organism evidence="10 11">
    <name type="scientific">Pogonomyrmex barbatus</name>
    <name type="common">red harvester ant</name>
    <dbReference type="NCBI Taxonomy" id="144034"/>
    <lineage>
        <taxon>Eukaryota</taxon>
        <taxon>Metazoa</taxon>
        <taxon>Ecdysozoa</taxon>
        <taxon>Arthropoda</taxon>
        <taxon>Hexapoda</taxon>
        <taxon>Insecta</taxon>
        <taxon>Pterygota</taxon>
        <taxon>Neoptera</taxon>
        <taxon>Endopterygota</taxon>
        <taxon>Hymenoptera</taxon>
        <taxon>Apocrita</taxon>
        <taxon>Aculeata</taxon>
        <taxon>Formicoidea</taxon>
        <taxon>Formicidae</taxon>
        <taxon>Myrmicinae</taxon>
        <taxon>Pogonomyrmex</taxon>
    </lineage>
</organism>
<dbReference type="GeneID" id="105425487"/>
<protein>
    <recommendedName>
        <fullName evidence="7">Arginosuccinase</fullName>
    </recommendedName>
</protein>
<keyword evidence="10" id="KW-1185">Reference proteome</keyword>
<dbReference type="Proteomes" id="UP000504615">
    <property type="component" value="Unplaced"/>
</dbReference>
<evidence type="ECO:0000259" key="8">
    <source>
        <dbReference type="Pfam" id="PF00206"/>
    </source>
</evidence>
<dbReference type="NCBIfam" id="TIGR00838">
    <property type="entry name" value="argH"/>
    <property type="match status" value="1"/>
</dbReference>
<dbReference type="GO" id="GO:0005829">
    <property type="term" value="C:cytosol"/>
    <property type="evidence" value="ECO:0007669"/>
    <property type="project" value="TreeGrafter"/>
</dbReference>
<dbReference type="FunFam" id="1.10.40.30:FF:000001">
    <property type="entry name" value="Argininosuccinate lyase"/>
    <property type="match status" value="1"/>
</dbReference>
<comment type="similarity">
    <text evidence="3">Belongs to the lyase 1 family. Argininosuccinate lyase subfamily.</text>
</comment>
<dbReference type="InterPro" id="IPR020557">
    <property type="entry name" value="Fumarate_lyase_CS"/>
</dbReference>
<dbReference type="InterPro" id="IPR022761">
    <property type="entry name" value="Fumarate_lyase_N"/>
</dbReference>
<feature type="domain" description="Fumarate lyase N-terminal" evidence="8">
    <location>
        <begin position="47"/>
        <end position="177"/>
    </location>
</feature>
<comment type="pathway">
    <text evidence="2">Amino-acid biosynthesis; L-arginine biosynthesis; L-arginine from L-ornithine and carbamoyl phosphate: step 3/3.</text>
</comment>
<dbReference type="PRINTS" id="PR00145">
    <property type="entry name" value="ARGSUCLYASE"/>
</dbReference>
<dbReference type="CTD" id="3771738"/>
<dbReference type="PANTHER" id="PTHR43814:SF1">
    <property type="entry name" value="ARGININOSUCCINATE LYASE"/>
    <property type="match status" value="1"/>
</dbReference>
<evidence type="ECO:0000256" key="7">
    <source>
        <dbReference type="ARBA" id="ARBA00032749"/>
    </source>
</evidence>
<dbReference type="PANTHER" id="PTHR43814">
    <property type="entry name" value="ARGININOSUCCINATE LYASE"/>
    <property type="match status" value="1"/>
</dbReference>
<dbReference type="GO" id="GO:0042450">
    <property type="term" value="P:L-arginine biosynthetic process via ornithine"/>
    <property type="evidence" value="ECO:0007669"/>
    <property type="project" value="InterPro"/>
</dbReference>
<evidence type="ECO:0000256" key="2">
    <source>
        <dbReference type="ARBA" id="ARBA00004941"/>
    </source>
</evidence>
<feature type="domain" description="Argininosuccinate lyase C-terminal" evidence="9">
    <location>
        <begin position="240"/>
        <end position="306"/>
    </location>
</feature>
<reference evidence="11" key="1">
    <citation type="submission" date="2025-08" db="UniProtKB">
        <authorList>
            <consortium name="RefSeq"/>
        </authorList>
    </citation>
    <scope>IDENTIFICATION</scope>
</reference>
<dbReference type="InterPro" id="IPR008948">
    <property type="entry name" value="L-Aspartase-like"/>
</dbReference>
<dbReference type="Pfam" id="PF00206">
    <property type="entry name" value="Lyase_1"/>
    <property type="match status" value="1"/>
</dbReference>
<dbReference type="InterPro" id="IPR000362">
    <property type="entry name" value="Fumarate_lyase_fam"/>
</dbReference>
<dbReference type="PROSITE" id="PS00163">
    <property type="entry name" value="FUMARATE_LYASES"/>
    <property type="match status" value="1"/>
</dbReference>
<proteinExistence type="inferred from homology"/>
<sequence>MNAKIKQTCQKLWGGRFDEDVDSDFHNLNLSINIDKRMYAEDIQWQNYAWYIKQDLERLLEVRKHVNILPLGSGAIAGNPFPIDRQFLAMDLGFNDITQNSMYAVGDRDFVAEFLFWSSLSSVHLSRFCEDLIIYNTQEFNFVKFADKYSTGSSLMPQKRNPDCMELIRGKTGTILGKCIGFMITLKGIPSTYNKDLQEDKEVLFHTYDMLYQIYHIIKKSLKTLKINKETCKNALTSDMLATDMAYYLVSKGIPFRESHHLVGKVVALAESKGISLLELTIQELKTISEAFEDNVSCIWDFICSVDQYQTTGGTGLMAVRQQINNLKSWLHDFPFKK</sequence>
<dbReference type="InterPro" id="IPR009049">
    <property type="entry name" value="Argininosuccinate_lyase"/>
</dbReference>